<gene>
    <name evidence="2" type="ORF">TorRG33x02_311460</name>
</gene>
<feature type="transmembrane region" description="Helical" evidence="1">
    <location>
        <begin position="39"/>
        <end position="60"/>
    </location>
</feature>
<dbReference type="Proteomes" id="UP000237000">
    <property type="component" value="Unassembled WGS sequence"/>
</dbReference>
<comment type="caution">
    <text evidence="2">The sequence shown here is derived from an EMBL/GenBank/DDBJ whole genome shotgun (WGS) entry which is preliminary data.</text>
</comment>
<dbReference type="EMBL" id="JXTC01000473">
    <property type="protein sequence ID" value="PON51368.1"/>
    <property type="molecule type" value="Genomic_DNA"/>
</dbReference>
<dbReference type="AlphaFoldDB" id="A0A2P5BRE5"/>
<evidence type="ECO:0000256" key="1">
    <source>
        <dbReference type="SAM" id="Phobius"/>
    </source>
</evidence>
<keyword evidence="3" id="KW-1185">Reference proteome</keyword>
<keyword evidence="1" id="KW-0812">Transmembrane</keyword>
<dbReference type="InParanoid" id="A0A2P5BRE5"/>
<dbReference type="OrthoDB" id="44736at2759"/>
<evidence type="ECO:0000313" key="3">
    <source>
        <dbReference type="Proteomes" id="UP000237000"/>
    </source>
</evidence>
<keyword evidence="1" id="KW-0472">Membrane</keyword>
<reference evidence="3" key="1">
    <citation type="submission" date="2016-06" db="EMBL/GenBank/DDBJ databases">
        <title>Parallel loss of symbiosis genes in relatives of nitrogen-fixing non-legume Parasponia.</title>
        <authorList>
            <person name="Van Velzen R."/>
            <person name="Holmer R."/>
            <person name="Bu F."/>
            <person name="Rutten L."/>
            <person name="Van Zeijl A."/>
            <person name="Liu W."/>
            <person name="Santuari L."/>
            <person name="Cao Q."/>
            <person name="Sharma T."/>
            <person name="Shen D."/>
            <person name="Roswanjaya Y."/>
            <person name="Wardhani T."/>
            <person name="Kalhor M.S."/>
            <person name="Jansen J."/>
            <person name="Van den Hoogen J."/>
            <person name="Gungor B."/>
            <person name="Hartog M."/>
            <person name="Hontelez J."/>
            <person name="Verver J."/>
            <person name="Yang W.-C."/>
            <person name="Schijlen E."/>
            <person name="Repin R."/>
            <person name="Schilthuizen M."/>
            <person name="Schranz E."/>
            <person name="Heidstra R."/>
            <person name="Miyata K."/>
            <person name="Fedorova E."/>
            <person name="Kohlen W."/>
            <person name="Bisseling T."/>
            <person name="Smit S."/>
            <person name="Geurts R."/>
        </authorList>
    </citation>
    <scope>NUCLEOTIDE SEQUENCE [LARGE SCALE GENOMIC DNA]</scope>
    <source>
        <strain evidence="3">cv. RG33-2</strain>
    </source>
</reference>
<protein>
    <submittedName>
        <fullName evidence="2">Choline transporter-like</fullName>
    </submittedName>
</protein>
<evidence type="ECO:0000313" key="2">
    <source>
        <dbReference type="EMBL" id="PON51368.1"/>
    </source>
</evidence>
<accession>A0A2P5BRE5</accession>
<keyword evidence="1" id="KW-1133">Transmembrane helix</keyword>
<organism evidence="2 3">
    <name type="scientific">Trema orientale</name>
    <name type="common">Charcoal tree</name>
    <name type="synonym">Celtis orientalis</name>
    <dbReference type="NCBI Taxonomy" id="63057"/>
    <lineage>
        <taxon>Eukaryota</taxon>
        <taxon>Viridiplantae</taxon>
        <taxon>Streptophyta</taxon>
        <taxon>Embryophyta</taxon>
        <taxon>Tracheophyta</taxon>
        <taxon>Spermatophyta</taxon>
        <taxon>Magnoliopsida</taxon>
        <taxon>eudicotyledons</taxon>
        <taxon>Gunneridae</taxon>
        <taxon>Pentapetalae</taxon>
        <taxon>rosids</taxon>
        <taxon>fabids</taxon>
        <taxon>Rosales</taxon>
        <taxon>Cannabaceae</taxon>
        <taxon>Trema</taxon>
    </lineage>
</organism>
<proteinExistence type="predicted"/>
<name>A0A2P5BRE5_TREOI</name>
<dbReference type="STRING" id="63057.A0A2P5BRE5"/>
<sequence length="110" mass="12012">MLVIRNILLASISRVKYMHVACEADIKPGLAFCDMLKHLIGSICIGSFLVPILGVMWVSARSIKLLKGPKIEFMCSCANCYTGRIGLEELIDSDRTGSFCFLSRVAVGAI</sequence>